<keyword evidence="2" id="KW-1185">Reference proteome</keyword>
<gene>
    <name evidence="1" type="ORF">EGT50_12405</name>
</gene>
<comment type="caution">
    <text evidence="1">The sequence shown here is derived from an EMBL/GenBank/DDBJ whole genome shotgun (WGS) entry which is preliminary data.</text>
</comment>
<accession>A0A3S3A377</accession>
<dbReference type="AlphaFoldDB" id="A0A3S3A377"/>
<sequence length="135" mass="14905">MRDVQPNQEPLMGVLRDDPALAAQLRKSVQVLAEKSPDPAMRGMLLEVLAGSRSLRDVVTTTNFAEVFRPYTEAAVAEAAQMTEDEKEALAAEGRRRIDAEYEAARSAAARRASPIHGDDDEYFRNRGSILDSGW</sequence>
<evidence type="ECO:0000313" key="1">
    <source>
        <dbReference type="EMBL" id="RVW01072.1"/>
    </source>
</evidence>
<reference evidence="1 2" key="1">
    <citation type="submission" date="2018-11" db="EMBL/GenBank/DDBJ databases">
        <title>Rhodococcus spongicola sp. nov. and Rhodococcus xishaensis sp. nov. from marine sponges.</title>
        <authorList>
            <person name="Li L."/>
            <person name="Lin H.W."/>
        </authorList>
    </citation>
    <scope>NUCLEOTIDE SEQUENCE [LARGE SCALE GENOMIC DNA]</scope>
    <source>
        <strain evidence="1 2">LHW51113</strain>
    </source>
</reference>
<name>A0A3S3A377_9NOCA</name>
<dbReference type="Proteomes" id="UP000283479">
    <property type="component" value="Unassembled WGS sequence"/>
</dbReference>
<protein>
    <submittedName>
        <fullName evidence="1">Uncharacterized protein</fullName>
    </submittedName>
</protein>
<dbReference type="EMBL" id="RKLO01000005">
    <property type="protein sequence ID" value="RVW01072.1"/>
    <property type="molecule type" value="Genomic_DNA"/>
</dbReference>
<evidence type="ECO:0000313" key="2">
    <source>
        <dbReference type="Proteomes" id="UP000283479"/>
    </source>
</evidence>
<proteinExistence type="predicted"/>
<organism evidence="1 2">
    <name type="scientific">Rhodococcus xishaensis</name>
    <dbReference type="NCBI Taxonomy" id="2487364"/>
    <lineage>
        <taxon>Bacteria</taxon>
        <taxon>Bacillati</taxon>
        <taxon>Actinomycetota</taxon>
        <taxon>Actinomycetes</taxon>
        <taxon>Mycobacteriales</taxon>
        <taxon>Nocardiaceae</taxon>
        <taxon>Rhodococcus</taxon>
    </lineage>
</organism>